<keyword evidence="1" id="KW-0812">Transmembrane</keyword>
<dbReference type="AlphaFoldDB" id="A0A0F5LRG4"/>
<evidence type="ECO:0000256" key="1">
    <source>
        <dbReference type="SAM" id="Phobius"/>
    </source>
</evidence>
<evidence type="ECO:0000313" key="2">
    <source>
        <dbReference type="EMBL" id="KKB84960.1"/>
    </source>
</evidence>
<dbReference type="Proteomes" id="UP000033608">
    <property type="component" value="Unassembled WGS sequence"/>
</dbReference>
<feature type="transmembrane region" description="Helical" evidence="1">
    <location>
        <begin position="118"/>
        <end position="137"/>
    </location>
</feature>
<feature type="transmembrane region" description="Helical" evidence="1">
    <location>
        <begin position="77"/>
        <end position="98"/>
    </location>
</feature>
<dbReference type="RefSeq" id="WP_046134971.1">
    <property type="nucleotide sequence ID" value="NZ_FQVC01000004.1"/>
</dbReference>
<keyword evidence="1" id="KW-1133">Transmembrane helix</keyword>
<evidence type="ECO:0000313" key="3">
    <source>
        <dbReference type="Proteomes" id="UP000033608"/>
    </source>
</evidence>
<dbReference type="PATRIC" id="fig|1121477.3.peg.2923"/>
<dbReference type="EMBL" id="LAJF01000062">
    <property type="protein sequence ID" value="KKB84960.1"/>
    <property type="molecule type" value="Genomic_DNA"/>
</dbReference>
<feature type="transmembrane region" description="Helical" evidence="1">
    <location>
        <begin position="149"/>
        <end position="166"/>
    </location>
</feature>
<sequence>MDQMPASELFPHVRIVMGMVVGLAITRLLMGLAGLVQHPNRARVSAIHLLWVASMLLELVHFWWWEFALFQLEDWSFGIFFFLIVYTIILFLQAALLFPDNLSEYDGYEDFFLQRRQWFFGLFALNFAFDMIDTMIKGQAHWDKFGTEFYIQVPIGITMCLIAIWTTNRRFHLAFISVYLIYQVSWIFRLFNTFT</sequence>
<dbReference type="OrthoDB" id="9803673at2"/>
<gene>
    <name evidence="2" type="ORF">VW29_09115</name>
</gene>
<comment type="caution">
    <text evidence="2">The sequence shown here is derived from an EMBL/GenBank/DDBJ whole genome shotgun (WGS) entry which is preliminary data.</text>
</comment>
<feature type="transmembrane region" description="Helical" evidence="1">
    <location>
        <begin position="47"/>
        <end position="65"/>
    </location>
</feature>
<protein>
    <submittedName>
        <fullName evidence="2">Membrane protein</fullName>
    </submittedName>
</protein>
<keyword evidence="3" id="KW-1185">Reference proteome</keyword>
<accession>A0A0F5LRG4</accession>
<dbReference type="STRING" id="1121477.SAMN02745223_01638"/>
<keyword evidence="1" id="KW-0472">Membrane</keyword>
<organism evidence="2 3">
    <name type="scientific">Devosia limi DSM 17137</name>
    <dbReference type="NCBI Taxonomy" id="1121477"/>
    <lineage>
        <taxon>Bacteria</taxon>
        <taxon>Pseudomonadati</taxon>
        <taxon>Pseudomonadota</taxon>
        <taxon>Alphaproteobacteria</taxon>
        <taxon>Hyphomicrobiales</taxon>
        <taxon>Devosiaceae</taxon>
        <taxon>Devosia</taxon>
    </lineage>
</organism>
<feature type="transmembrane region" description="Helical" evidence="1">
    <location>
        <begin position="12"/>
        <end position="35"/>
    </location>
</feature>
<proteinExistence type="predicted"/>
<feature type="transmembrane region" description="Helical" evidence="1">
    <location>
        <begin position="173"/>
        <end position="191"/>
    </location>
</feature>
<reference evidence="2 3" key="1">
    <citation type="submission" date="2015-03" db="EMBL/GenBank/DDBJ databases">
        <authorList>
            <person name="Hassan Y.I."/>
            <person name="Lepp D."/>
            <person name="Zhou T."/>
        </authorList>
    </citation>
    <scope>NUCLEOTIDE SEQUENCE [LARGE SCALE GENOMIC DNA]</scope>
    <source>
        <strain evidence="2 3">DSM 17137</strain>
    </source>
</reference>
<name>A0A0F5LRG4_9HYPH</name>